<evidence type="ECO:0000313" key="2">
    <source>
        <dbReference type="EMBL" id="KAH9365562.1"/>
    </source>
</evidence>
<dbReference type="PANTHER" id="PTHR47526">
    <property type="entry name" value="ATP-DEPENDENT DNA HELICASE"/>
    <property type="match status" value="1"/>
</dbReference>
<accession>A0A9J6FQJ1</accession>
<keyword evidence="3" id="KW-1185">Reference proteome</keyword>
<dbReference type="InterPro" id="IPR011011">
    <property type="entry name" value="Znf_FYVE_PHD"/>
</dbReference>
<dbReference type="GO" id="GO:0006281">
    <property type="term" value="P:DNA repair"/>
    <property type="evidence" value="ECO:0007669"/>
    <property type="project" value="UniProtKB-ARBA"/>
</dbReference>
<comment type="caution">
    <text evidence="2">The sequence shown here is derived from an EMBL/GenBank/DDBJ whole genome shotgun (WGS) entry which is preliminary data.</text>
</comment>
<name>A0A9J6FQJ1_HAELO</name>
<dbReference type="InterPro" id="IPR011604">
    <property type="entry name" value="PDDEXK-like_dom_sf"/>
</dbReference>
<dbReference type="SUPFAM" id="SSF57903">
    <property type="entry name" value="FYVE/PHD zinc finger"/>
    <property type="match status" value="1"/>
</dbReference>
<evidence type="ECO:0000313" key="3">
    <source>
        <dbReference type="Proteomes" id="UP000821853"/>
    </source>
</evidence>
<gene>
    <name evidence="2" type="ORF">HPB48_008923</name>
</gene>
<proteinExistence type="predicted"/>
<dbReference type="InterPro" id="IPR011335">
    <property type="entry name" value="Restrct_endonuc-II-like"/>
</dbReference>
<dbReference type="Gene3D" id="3.30.40.10">
    <property type="entry name" value="Zinc/RING finger domain, C3HC4 (zinc finger)"/>
    <property type="match status" value="1"/>
</dbReference>
<protein>
    <recommendedName>
        <fullName evidence="1">YqaJ viral recombinase domain-containing protein</fullName>
    </recommendedName>
</protein>
<dbReference type="Pfam" id="PF09588">
    <property type="entry name" value="YqaJ"/>
    <property type="match status" value="1"/>
</dbReference>
<dbReference type="OMA" id="YCHIERI"/>
<feature type="domain" description="YqaJ viral recombinase" evidence="1">
    <location>
        <begin position="60"/>
        <end position="139"/>
    </location>
</feature>
<dbReference type="AlphaFoldDB" id="A0A9J6FQJ1"/>
<dbReference type="InterPro" id="IPR013083">
    <property type="entry name" value="Znf_RING/FYVE/PHD"/>
</dbReference>
<reference evidence="2 3" key="1">
    <citation type="journal article" date="2020" name="Cell">
        <title>Large-Scale Comparative Analyses of Tick Genomes Elucidate Their Genetic Diversity and Vector Capacities.</title>
        <authorList>
            <consortium name="Tick Genome and Microbiome Consortium (TIGMIC)"/>
            <person name="Jia N."/>
            <person name="Wang J."/>
            <person name="Shi W."/>
            <person name="Du L."/>
            <person name="Sun Y."/>
            <person name="Zhan W."/>
            <person name="Jiang J.F."/>
            <person name="Wang Q."/>
            <person name="Zhang B."/>
            <person name="Ji P."/>
            <person name="Bell-Sakyi L."/>
            <person name="Cui X.M."/>
            <person name="Yuan T.T."/>
            <person name="Jiang B.G."/>
            <person name="Yang W.F."/>
            <person name="Lam T.T."/>
            <person name="Chang Q.C."/>
            <person name="Ding S.J."/>
            <person name="Wang X.J."/>
            <person name="Zhu J.G."/>
            <person name="Ruan X.D."/>
            <person name="Zhao L."/>
            <person name="Wei J.T."/>
            <person name="Ye R.Z."/>
            <person name="Que T.C."/>
            <person name="Du C.H."/>
            <person name="Zhou Y.H."/>
            <person name="Cheng J.X."/>
            <person name="Dai P.F."/>
            <person name="Guo W.B."/>
            <person name="Han X.H."/>
            <person name="Huang E.J."/>
            <person name="Li L.F."/>
            <person name="Wei W."/>
            <person name="Gao Y.C."/>
            <person name="Liu J.Z."/>
            <person name="Shao H.Z."/>
            <person name="Wang X."/>
            <person name="Wang C.C."/>
            <person name="Yang T.C."/>
            <person name="Huo Q.B."/>
            <person name="Li W."/>
            <person name="Chen H.Y."/>
            <person name="Chen S.E."/>
            <person name="Zhou L.G."/>
            <person name="Ni X.B."/>
            <person name="Tian J.H."/>
            <person name="Sheng Y."/>
            <person name="Liu T."/>
            <person name="Pan Y.S."/>
            <person name="Xia L.Y."/>
            <person name="Li J."/>
            <person name="Zhao F."/>
            <person name="Cao W.C."/>
        </authorList>
    </citation>
    <scope>NUCLEOTIDE SEQUENCE [LARGE SCALE GENOMIC DNA]</scope>
    <source>
        <strain evidence="2">HaeL-2018</strain>
    </source>
</reference>
<dbReference type="Proteomes" id="UP000821853">
    <property type="component" value="Unassembled WGS sequence"/>
</dbReference>
<evidence type="ECO:0000259" key="1">
    <source>
        <dbReference type="Pfam" id="PF09588"/>
    </source>
</evidence>
<dbReference type="PANTHER" id="PTHR47526:SF4">
    <property type="entry name" value="SWIM-TYPE DOMAIN-CONTAINING PROTEIN"/>
    <property type="match status" value="1"/>
</dbReference>
<sequence>MPHVTDATIFKSRQEDVLPGGFYLFLLGNGMGPLQEGCNRRQYVSTVSSSHINFECTASGLHIFSEYPFLAASPDGVISCECSGKGALEIKCPYTAQCVADVCSGKQGILTKGSGGRLQLSRGHQYFYQVQVQMFATGLRYCDFVVWTVQYCHIERIQFDSAFCIEIVNKCQQFFEQVLLPEILFKYCTGMGQQPKGEDKDVVFCYCGGTRSGTMVECQNAGCKGKFFHLACTLTKACTKKEKLALQELQA</sequence>
<dbReference type="Gene3D" id="3.90.320.10">
    <property type="match status" value="1"/>
</dbReference>
<dbReference type="VEuPathDB" id="VectorBase:HLOH_053324"/>
<organism evidence="2 3">
    <name type="scientific">Haemaphysalis longicornis</name>
    <name type="common">Bush tick</name>
    <dbReference type="NCBI Taxonomy" id="44386"/>
    <lineage>
        <taxon>Eukaryota</taxon>
        <taxon>Metazoa</taxon>
        <taxon>Ecdysozoa</taxon>
        <taxon>Arthropoda</taxon>
        <taxon>Chelicerata</taxon>
        <taxon>Arachnida</taxon>
        <taxon>Acari</taxon>
        <taxon>Parasitiformes</taxon>
        <taxon>Ixodida</taxon>
        <taxon>Ixodoidea</taxon>
        <taxon>Ixodidae</taxon>
        <taxon>Haemaphysalinae</taxon>
        <taxon>Haemaphysalis</taxon>
    </lineage>
</organism>
<dbReference type="EMBL" id="JABSTR010000003">
    <property type="protein sequence ID" value="KAH9365562.1"/>
    <property type="molecule type" value="Genomic_DNA"/>
</dbReference>
<dbReference type="InterPro" id="IPR019080">
    <property type="entry name" value="YqaJ_viral_recombinase"/>
</dbReference>
<dbReference type="OrthoDB" id="6618799at2759"/>
<dbReference type="CDD" id="cd22343">
    <property type="entry name" value="PDDEXK_lambda_exonuclease-like"/>
    <property type="match status" value="1"/>
</dbReference>
<dbReference type="SUPFAM" id="SSF52980">
    <property type="entry name" value="Restriction endonuclease-like"/>
    <property type="match status" value="1"/>
</dbReference>